<keyword evidence="2" id="KW-1185">Reference proteome</keyword>
<evidence type="ECO:0000313" key="1">
    <source>
        <dbReference type="EMBL" id="PWZ01497.1"/>
    </source>
</evidence>
<dbReference type="AlphaFoldDB" id="A0A317XTB5"/>
<gene>
    <name evidence="1" type="ORF">BCV70DRAFT_198930</name>
</gene>
<sequence>MHINGGLGGKTHNAAVIGIWVVGGRSERLWHVERIRGEVDRTENGEQPSEQGRVLHTCCSGTRRPCTPAAVLRASALPLATCRNLTLAVSRHPVASMSNRTLQLEGTKVVASERRRPDCVWTRWTNALVPTALSLPLLGTTEGWERRTS</sequence>
<reference evidence="1 2" key="1">
    <citation type="journal article" date="2018" name="Mol. Biol. Evol.">
        <title>Broad Genomic Sampling Reveals a Smut Pathogenic Ancestry of the Fungal Clade Ustilaginomycotina.</title>
        <authorList>
            <person name="Kijpornyongpan T."/>
            <person name="Mondo S.J."/>
            <person name="Barry K."/>
            <person name="Sandor L."/>
            <person name="Lee J."/>
            <person name="Lipzen A."/>
            <person name="Pangilinan J."/>
            <person name="LaButti K."/>
            <person name="Hainaut M."/>
            <person name="Henrissat B."/>
            <person name="Grigoriev I.V."/>
            <person name="Spatafora J.W."/>
            <person name="Aime M.C."/>
        </authorList>
    </citation>
    <scope>NUCLEOTIDE SEQUENCE [LARGE SCALE GENOMIC DNA]</scope>
    <source>
        <strain evidence="1 2">MCA 3645</strain>
    </source>
</reference>
<dbReference type="InParanoid" id="A0A317XTB5"/>
<name>A0A317XTB5_9BASI</name>
<dbReference type="Proteomes" id="UP000246740">
    <property type="component" value="Unassembled WGS sequence"/>
</dbReference>
<proteinExistence type="predicted"/>
<accession>A0A317XTB5</accession>
<dbReference type="EMBL" id="KZ819190">
    <property type="protein sequence ID" value="PWZ01497.1"/>
    <property type="molecule type" value="Genomic_DNA"/>
</dbReference>
<organism evidence="1 2">
    <name type="scientific">Testicularia cyperi</name>
    <dbReference type="NCBI Taxonomy" id="1882483"/>
    <lineage>
        <taxon>Eukaryota</taxon>
        <taxon>Fungi</taxon>
        <taxon>Dikarya</taxon>
        <taxon>Basidiomycota</taxon>
        <taxon>Ustilaginomycotina</taxon>
        <taxon>Ustilaginomycetes</taxon>
        <taxon>Ustilaginales</taxon>
        <taxon>Anthracoideaceae</taxon>
        <taxon>Testicularia</taxon>
    </lineage>
</organism>
<protein>
    <submittedName>
        <fullName evidence="1">Uncharacterized protein</fullName>
    </submittedName>
</protein>
<evidence type="ECO:0000313" key="2">
    <source>
        <dbReference type="Proteomes" id="UP000246740"/>
    </source>
</evidence>